<dbReference type="InterPro" id="IPR010730">
    <property type="entry name" value="HET"/>
</dbReference>
<comment type="caution">
    <text evidence="2">The sequence shown here is derived from an EMBL/GenBank/DDBJ whole genome shotgun (WGS) entry which is preliminary data.</text>
</comment>
<name>A0A428U8Y1_9HYPO</name>
<dbReference type="PANTHER" id="PTHR24148:SF73">
    <property type="entry name" value="HET DOMAIN PROTEIN (AFU_ORTHOLOGUE AFUA_8G01020)"/>
    <property type="match status" value="1"/>
</dbReference>
<proteinExistence type="predicted"/>
<evidence type="ECO:0000313" key="2">
    <source>
        <dbReference type="EMBL" id="RSM10771.1"/>
    </source>
</evidence>
<dbReference type="Proteomes" id="UP000287144">
    <property type="component" value="Unassembled WGS sequence"/>
</dbReference>
<reference evidence="2 3" key="1">
    <citation type="submission" date="2017-06" db="EMBL/GenBank/DDBJ databases">
        <title>Comparative genomic analysis of Ambrosia Fusariam Clade fungi.</title>
        <authorList>
            <person name="Stajich J.E."/>
            <person name="Carrillo J."/>
            <person name="Kijimoto T."/>
            <person name="Eskalen A."/>
            <person name="O'Donnell K."/>
            <person name="Kasson M."/>
        </authorList>
    </citation>
    <scope>NUCLEOTIDE SEQUENCE [LARGE SCALE GENOMIC DNA]</scope>
    <source>
        <strain evidence="2 3">NRRL62579</strain>
    </source>
</reference>
<sequence>MAESTDPTTVLPNLYHPLNINTQELRLLEICPSEVSSSPIQVKIFPRRFEDVRGQFIPFSYVWGDPTDTETIIINEIPRKIPKNLSLFLRQIRAFLPDILAEIPWEKPALFWADSICINQDDTEERNHQVRLMSSIYGTAPAVLSWLGHTEDSDLAPDIPDACVRWLYACKERNPEWAGPGSWDPNFDGWMERCPQFWEFFEYFGETNPYWEALQTLLELPYWKRTWIFQEITLPAATLLMYGSALIKTPSLVALHIWLSEFAIRPASNFPFLGQGNYHKLLITLADQQRPTLALVPILGSLRASDPRDKIFGLLGVMDTQLVADYQKPVVQVYCECVSAWMREVQDLNFLLDAYRMPHMQRSTGEPGLPSWAPDWGGTSWALNLARETTEFSRFWREEIFGNVKSEELEDPEVAHWEDGTDAFRWAWENHRAKIEHVQLESLYHLTRNVKFLTKSNYIGVASSAEEVLIFTHQVPESDDEKMRLLEKKSEHFQFYFWTALDRGRRFNKPLDGSGNPWKPFDIRTMLTWWRMCHQAPLPGRVGISNDGLWRDLLLSSPWFDCPLFHDLLCEVATDDNGQPRTETVDGEDLVTLKPRDPRSGALESKFDRRWCLVAMKVPLRRFENGDAVLPITAKYYEARYGTESMQWDIRLYGSSLLLPRFSQGGLEGPTLASQEYVSLAAVVVGLSGSTWSSRSGE</sequence>
<keyword evidence="3" id="KW-1185">Reference proteome</keyword>
<dbReference type="Pfam" id="PF06985">
    <property type="entry name" value="HET"/>
    <property type="match status" value="1"/>
</dbReference>
<dbReference type="EMBL" id="NKCK01000021">
    <property type="protein sequence ID" value="RSM10771.1"/>
    <property type="molecule type" value="Genomic_DNA"/>
</dbReference>
<organism evidence="2 3">
    <name type="scientific">Fusarium oligoseptatum</name>
    <dbReference type="NCBI Taxonomy" id="2604345"/>
    <lineage>
        <taxon>Eukaryota</taxon>
        <taxon>Fungi</taxon>
        <taxon>Dikarya</taxon>
        <taxon>Ascomycota</taxon>
        <taxon>Pezizomycotina</taxon>
        <taxon>Sordariomycetes</taxon>
        <taxon>Hypocreomycetidae</taxon>
        <taxon>Hypocreales</taxon>
        <taxon>Nectriaceae</taxon>
        <taxon>Fusarium</taxon>
        <taxon>Fusarium solani species complex</taxon>
    </lineage>
</organism>
<feature type="domain" description="Heterokaryon incompatibility" evidence="1">
    <location>
        <begin position="59"/>
        <end position="231"/>
    </location>
</feature>
<dbReference type="STRING" id="1325735.A0A428U8Y1"/>
<protein>
    <recommendedName>
        <fullName evidence="1">Heterokaryon incompatibility domain-containing protein</fullName>
    </recommendedName>
</protein>
<dbReference type="InterPro" id="IPR052895">
    <property type="entry name" value="HetReg/Transcr_Mod"/>
</dbReference>
<evidence type="ECO:0000259" key="1">
    <source>
        <dbReference type="Pfam" id="PF06985"/>
    </source>
</evidence>
<dbReference type="PANTHER" id="PTHR24148">
    <property type="entry name" value="ANKYRIN REPEAT DOMAIN-CONTAINING PROTEIN 39 HOMOLOG-RELATED"/>
    <property type="match status" value="1"/>
</dbReference>
<gene>
    <name evidence="2" type="ORF">CEP52_003331</name>
</gene>
<accession>A0A428U8Y1</accession>
<evidence type="ECO:0000313" key="3">
    <source>
        <dbReference type="Proteomes" id="UP000287144"/>
    </source>
</evidence>
<dbReference type="AlphaFoldDB" id="A0A428U8Y1"/>